<dbReference type="EMBL" id="RAWM01000005">
    <property type="protein sequence ID" value="RKH73067.1"/>
    <property type="molecule type" value="Genomic_DNA"/>
</dbReference>
<accession>A0A3A8QWX2</accession>
<evidence type="ECO:0000313" key="2">
    <source>
        <dbReference type="EMBL" id="RKH73067.1"/>
    </source>
</evidence>
<name>A0A3A8QWX2_9BACT</name>
<sequence>MVLAVGSGVLGGCEDSDPPVDPLPDSGSVDSGTPDAGGAQGDDGGTQVEVDAGTDAGSLGEPLPCEKTQGVCSGARRALVDGAYEPVCTALSYGADYEASETRCDGLDNDCDGVTDPPPSWSQVASLGWPPHAGRISSLRVTEGVLAVVFDREVVARVIQMDTAMTPLGTTEIPVEVQDDVLALDTVSTRLLRTSQGPALYYSSAGPNGDHTRGHLILLDEQGHRVPREGEPEGGALLFDQTVGDRATAAAVSADGTRIFSAWRNSSSFVSGGREVRGALTELNGQSVVAPRVLMQAIAKDTVLYGVDVMGLRDGGFVVLAQEIKDGAVEGLLRLQRFDAGLQPVGDERTFPSEANPETRLVDLGAAAGDALASPAIVLRGIQAGQRVLTVLGNLFGEVSNRTLATTTPMEASWAGTAVTSRGLEAAWLSVSRNSQESDPLFSWRGRFWALGKEGVPADLTPGPEYLPLHRYAQWVQLQELPERWMGALVMTSTKSPLSHTLQAVRYCAP</sequence>
<comment type="caution">
    <text evidence="2">The sequence shown here is derived from an EMBL/GenBank/DDBJ whole genome shotgun (WGS) entry which is preliminary data.</text>
</comment>
<organism evidence="2 3">
    <name type="scientific">Corallococcus interemptor</name>
    <dbReference type="NCBI Taxonomy" id="2316720"/>
    <lineage>
        <taxon>Bacteria</taxon>
        <taxon>Pseudomonadati</taxon>
        <taxon>Myxococcota</taxon>
        <taxon>Myxococcia</taxon>
        <taxon>Myxococcales</taxon>
        <taxon>Cystobacterineae</taxon>
        <taxon>Myxococcaceae</taxon>
        <taxon>Corallococcus</taxon>
    </lineage>
</organism>
<dbReference type="AlphaFoldDB" id="A0A3A8QWX2"/>
<gene>
    <name evidence="2" type="ORF">D7X96_03165</name>
</gene>
<keyword evidence="3" id="KW-1185">Reference proteome</keyword>
<reference evidence="3" key="1">
    <citation type="submission" date="2018-09" db="EMBL/GenBank/DDBJ databases">
        <authorList>
            <person name="Livingstone P.G."/>
            <person name="Whitworth D.E."/>
        </authorList>
    </citation>
    <scope>NUCLEOTIDE SEQUENCE [LARGE SCALE GENOMIC DNA]</scope>
    <source>
        <strain evidence="3">AB047A</strain>
    </source>
</reference>
<protein>
    <submittedName>
        <fullName evidence="2">Uncharacterized protein</fullName>
    </submittedName>
</protein>
<feature type="compositionally biased region" description="Low complexity" evidence="1">
    <location>
        <begin position="23"/>
        <end position="37"/>
    </location>
</feature>
<feature type="region of interest" description="Disordered" evidence="1">
    <location>
        <begin position="1"/>
        <end position="65"/>
    </location>
</feature>
<evidence type="ECO:0000313" key="3">
    <source>
        <dbReference type="Proteomes" id="UP000282656"/>
    </source>
</evidence>
<evidence type="ECO:0000256" key="1">
    <source>
        <dbReference type="SAM" id="MobiDB-lite"/>
    </source>
</evidence>
<proteinExistence type="predicted"/>
<dbReference type="Proteomes" id="UP000282656">
    <property type="component" value="Unassembled WGS sequence"/>
</dbReference>